<protein>
    <submittedName>
        <fullName evidence="1">Uncharacterized protein</fullName>
    </submittedName>
</protein>
<evidence type="ECO:0000313" key="2">
    <source>
        <dbReference type="Proteomes" id="UP000260758"/>
    </source>
</evidence>
<organism evidence="1 2">
    <name type="scientific">Agathobacter rectalis</name>
    <dbReference type="NCBI Taxonomy" id="39491"/>
    <lineage>
        <taxon>Bacteria</taxon>
        <taxon>Bacillati</taxon>
        <taxon>Bacillota</taxon>
        <taxon>Clostridia</taxon>
        <taxon>Lachnospirales</taxon>
        <taxon>Lachnospiraceae</taxon>
        <taxon>Agathobacter</taxon>
    </lineage>
</organism>
<gene>
    <name evidence="1" type="ORF">DXB99_02240</name>
</gene>
<dbReference type="RefSeq" id="WP_117718123.1">
    <property type="nucleotide sequence ID" value="NZ_CP143947.1"/>
</dbReference>
<comment type="caution">
    <text evidence="1">The sequence shown here is derived from an EMBL/GenBank/DDBJ whole genome shotgun (WGS) entry which is preliminary data.</text>
</comment>
<reference evidence="1 2" key="1">
    <citation type="submission" date="2018-08" db="EMBL/GenBank/DDBJ databases">
        <title>A genome reference for cultivated species of the human gut microbiota.</title>
        <authorList>
            <person name="Zou Y."/>
            <person name="Xue W."/>
            <person name="Luo G."/>
        </authorList>
    </citation>
    <scope>NUCLEOTIDE SEQUENCE [LARGE SCALE GENOMIC DNA]</scope>
    <source>
        <strain evidence="1 2">OM07-13</strain>
    </source>
</reference>
<name>A0A3E4YKW0_9FIRM</name>
<proteinExistence type="predicted"/>
<dbReference type="AlphaFoldDB" id="A0A3E4YKW0"/>
<dbReference type="Proteomes" id="UP000260758">
    <property type="component" value="Unassembled WGS sequence"/>
</dbReference>
<dbReference type="EMBL" id="QSTP01000001">
    <property type="protein sequence ID" value="RGM75365.1"/>
    <property type="molecule type" value="Genomic_DNA"/>
</dbReference>
<accession>A0A3E4YKW0</accession>
<sequence length="93" mass="10751">MKNLEKYIDNINYIREKINPLQMIITSSSINSRKELRNGIIVAIIVNSEDEISEYEDFVDDFNEDIDNIGVIFFLTTKDNASDDDEIVKGYIV</sequence>
<evidence type="ECO:0000313" key="1">
    <source>
        <dbReference type="EMBL" id="RGM75365.1"/>
    </source>
</evidence>